<gene>
    <name evidence="4" type="ORF">JF537_11040</name>
</gene>
<evidence type="ECO:0000256" key="2">
    <source>
        <dbReference type="ARBA" id="ARBA00023002"/>
    </source>
</evidence>
<comment type="similarity">
    <text evidence="1">Belongs to the NAD(P)H dehydrogenase (quinone) family.</text>
</comment>
<keyword evidence="2" id="KW-0560">Oxidoreductase</keyword>
<dbReference type="PANTHER" id="PTHR10204">
    <property type="entry name" value="NAD P H OXIDOREDUCTASE-RELATED"/>
    <property type="match status" value="1"/>
</dbReference>
<dbReference type="PANTHER" id="PTHR10204:SF34">
    <property type="entry name" value="NAD(P)H DEHYDROGENASE [QUINONE] 1 ISOFORM 1"/>
    <property type="match status" value="1"/>
</dbReference>
<reference evidence="4" key="1">
    <citation type="submission" date="2020-12" db="EMBL/GenBank/DDBJ databases">
        <title>PHA producing bacteria isolated from mangrove.</title>
        <authorList>
            <person name="Zheng W."/>
            <person name="Yu S."/>
            <person name="Huang Y."/>
        </authorList>
    </citation>
    <scope>NUCLEOTIDE SEQUENCE</scope>
    <source>
        <strain evidence="4">GN22-4</strain>
    </source>
</reference>
<dbReference type="Proteomes" id="UP000664578">
    <property type="component" value="Unassembled WGS sequence"/>
</dbReference>
<feature type="domain" description="Flavodoxin-like fold" evidence="3">
    <location>
        <begin position="1"/>
        <end position="174"/>
    </location>
</feature>
<proteinExistence type="inferred from homology"/>
<dbReference type="GO" id="GO:0005829">
    <property type="term" value="C:cytosol"/>
    <property type="evidence" value="ECO:0007669"/>
    <property type="project" value="TreeGrafter"/>
</dbReference>
<sequence length="194" mass="21769">MKHLIIYAHPHQESLNHSLLEATVKALEKNNHEVVVRDLYALKFQPVFTEEDMEAMKAGNTPQDIKVEQEYITQADVITFIYPIWWAGLPAIIKGYVDRVFAYGFAYATGEEGITKLLAGKKGLIINTHGTPSAVYDEIGMTAGLKITSDVGVFDFTGIEPVDHLLFGSIGYLDKEGYKKIFTQIDETIDRHFS</sequence>
<dbReference type="Pfam" id="PF02525">
    <property type="entry name" value="Flavodoxin_2"/>
    <property type="match status" value="1"/>
</dbReference>
<organism evidence="4 5">
    <name type="scientific">Priestia flexa</name>
    <dbReference type="NCBI Taxonomy" id="86664"/>
    <lineage>
        <taxon>Bacteria</taxon>
        <taxon>Bacillati</taxon>
        <taxon>Bacillota</taxon>
        <taxon>Bacilli</taxon>
        <taxon>Bacillales</taxon>
        <taxon>Bacillaceae</taxon>
        <taxon>Priestia</taxon>
    </lineage>
</organism>
<dbReference type="InterPro" id="IPR051545">
    <property type="entry name" value="NAD(P)H_dehydrogenase_qn"/>
</dbReference>
<comment type="caution">
    <text evidence="4">The sequence shown here is derived from an EMBL/GenBank/DDBJ whole genome shotgun (WGS) entry which is preliminary data.</text>
</comment>
<dbReference type="EMBL" id="JAEMWV010000005">
    <property type="protein sequence ID" value="MBN8252110.1"/>
    <property type="molecule type" value="Genomic_DNA"/>
</dbReference>
<evidence type="ECO:0000259" key="3">
    <source>
        <dbReference type="Pfam" id="PF02525"/>
    </source>
</evidence>
<accession>A0A8I1SNI1</accession>
<dbReference type="InterPro" id="IPR003680">
    <property type="entry name" value="Flavodoxin_fold"/>
</dbReference>
<dbReference type="SUPFAM" id="SSF52218">
    <property type="entry name" value="Flavoproteins"/>
    <property type="match status" value="1"/>
</dbReference>
<dbReference type="Gene3D" id="3.40.50.360">
    <property type="match status" value="1"/>
</dbReference>
<protein>
    <submittedName>
        <fullName evidence="4">NAD(P)H-dependent oxidoreductase</fullName>
    </submittedName>
</protein>
<evidence type="ECO:0000313" key="4">
    <source>
        <dbReference type="EMBL" id="MBN8252110.1"/>
    </source>
</evidence>
<dbReference type="GeneID" id="93682562"/>
<name>A0A8I1SNI1_9BACI</name>
<dbReference type="GO" id="GO:0003955">
    <property type="term" value="F:NAD(P)H dehydrogenase (quinone) activity"/>
    <property type="evidence" value="ECO:0007669"/>
    <property type="project" value="TreeGrafter"/>
</dbReference>
<dbReference type="InterPro" id="IPR029039">
    <property type="entry name" value="Flavoprotein-like_sf"/>
</dbReference>
<dbReference type="RefSeq" id="WP_206782633.1">
    <property type="nucleotide sequence ID" value="NZ_CP060274.1"/>
</dbReference>
<dbReference type="AlphaFoldDB" id="A0A8I1SNI1"/>
<evidence type="ECO:0000256" key="1">
    <source>
        <dbReference type="ARBA" id="ARBA00006252"/>
    </source>
</evidence>
<evidence type="ECO:0000313" key="5">
    <source>
        <dbReference type="Proteomes" id="UP000664578"/>
    </source>
</evidence>